<dbReference type="InterPro" id="IPR000719">
    <property type="entry name" value="Prot_kinase_dom"/>
</dbReference>
<feature type="domain" description="Protein kinase" evidence="9">
    <location>
        <begin position="65"/>
        <end position="338"/>
    </location>
</feature>
<dbReference type="SUPFAM" id="SSF56112">
    <property type="entry name" value="Protein kinase-like (PK-like)"/>
    <property type="match status" value="1"/>
</dbReference>
<dbReference type="Pfam" id="PF00069">
    <property type="entry name" value="Pkinase"/>
    <property type="match status" value="1"/>
</dbReference>
<dbReference type="OrthoDB" id="526903at2759"/>
<evidence type="ECO:0000256" key="7">
    <source>
        <dbReference type="RuleBase" id="RU000304"/>
    </source>
</evidence>
<evidence type="ECO:0000259" key="9">
    <source>
        <dbReference type="PROSITE" id="PS50011"/>
    </source>
</evidence>
<evidence type="ECO:0000256" key="8">
    <source>
        <dbReference type="SAM" id="MobiDB-lite"/>
    </source>
</evidence>
<dbReference type="STRING" id="1157962.A0A250XNM4"/>
<keyword evidence="11" id="KW-1185">Reference proteome</keyword>
<dbReference type="InterPro" id="IPR017441">
    <property type="entry name" value="Protein_kinase_ATP_BS"/>
</dbReference>
<dbReference type="EMBL" id="BEGY01000133">
    <property type="protein sequence ID" value="GAX84694.1"/>
    <property type="molecule type" value="Genomic_DNA"/>
</dbReference>
<keyword evidence="1 7" id="KW-0723">Serine/threonine-protein kinase</keyword>
<dbReference type="InterPro" id="IPR050205">
    <property type="entry name" value="CDPK_Ser/Thr_kinases"/>
</dbReference>
<organism evidence="10 11">
    <name type="scientific">Chlamydomonas eustigma</name>
    <dbReference type="NCBI Taxonomy" id="1157962"/>
    <lineage>
        <taxon>Eukaryota</taxon>
        <taxon>Viridiplantae</taxon>
        <taxon>Chlorophyta</taxon>
        <taxon>core chlorophytes</taxon>
        <taxon>Chlorophyceae</taxon>
        <taxon>CS clade</taxon>
        <taxon>Chlamydomonadales</taxon>
        <taxon>Chlamydomonadaceae</taxon>
        <taxon>Chlamydomonas</taxon>
    </lineage>
</organism>
<dbReference type="PROSITE" id="PS00108">
    <property type="entry name" value="PROTEIN_KINASE_ST"/>
    <property type="match status" value="1"/>
</dbReference>
<keyword evidence="3 6" id="KW-0547">Nucleotide-binding</keyword>
<name>A0A250XNM4_9CHLO</name>
<keyword evidence="2" id="KW-0808">Transferase</keyword>
<evidence type="ECO:0000256" key="1">
    <source>
        <dbReference type="ARBA" id="ARBA00022527"/>
    </source>
</evidence>
<protein>
    <recommendedName>
        <fullName evidence="9">Protein kinase domain-containing protein</fullName>
    </recommendedName>
</protein>
<dbReference type="Proteomes" id="UP000232323">
    <property type="component" value="Unassembled WGS sequence"/>
</dbReference>
<sequence>MSSIATPAVSCRPSTRSKSYNRRHVSVQAVASFQQTSLPKVEVSTSSYDAPESDLGWRQNFDSRYIRGKLIGAGSFGQVHMAVQKTSGIEVAVKTLPKIRGKLTKERTLEKITRETDMMERLQSCQGVVRLMECYEDENNVHLVTELCPGGDLQKHTEANGPLDERALALVAFEVLKIVKACHELGIIHGDVKPANFCLKDKALNPFSRTSTSYLKAIDFGCSQIMGGRRLTKRTGTPVFMSPEIFARDYADKADVWSIGVMLYWLFCQRFPFFQTAEVVKAARLEEVADAVSNTPISYSFGPWPQMSPEGVDFVKQCLTRTETYRLNVHEALHHPWLAKHVSQEELEDAWRGRGAGEASHAA</sequence>
<feature type="region of interest" description="Disordered" evidence="8">
    <location>
        <begin position="1"/>
        <end position="21"/>
    </location>
</feature>
<comment type="similarity">
    <text evidence="7">Belongs to the protein kinase superfamily.</text>
</comment>
<proteinExistence type="inferred from homology"/>
<dbReference type="GO" id="GO:0005524">
    <property type="term" value="F:ATP binding"/>
    <property type="evidence" value="ECO:0007669"/>
    <property type="project" value="UniProtKB-UniRule"/>
</dbReference>
<gene>
    <name evidence="10" type="ORF">CEUSTIGMA_g12116.t1</name>
</gene>
<dbReference type="Gene3D" id="1.10.510.10">
    <property type="entry name" value="Transferase(Phosphotransferase) domain 1"/>
    <property type="match status" value="1"/>
</dbReference>
<dbReference type="GO" id="GO:0004674">
    <property type="term" value="F:protein serine/threonine kinase activity"/>
    <property type="evidence" value="ECO:0007669"/>
    <property type="project" value="UniProtKB-KW"/>
</dbReference>
<dbReference type="SMART" id="SM00220">
    <property type="entry name" value="S_TKc"/>
    <property type="match status" value="1"/>
</dbReference>
<evidence type="ECO:0000256" key="3">
    <source>
        <dbReference type="ARBA" id="ARBA00022741"/>
    </source>
</evidence>
<evidence type="ECO:0000256" key="2">
    <source>
        <dbReference type="ARBA" id="ARBA00022679"/>
    </source>
</evidence>
<dbReference type="PANTHER" id="PTHR24349">
    <property type="entry name" value="SERINE/THREONINE-PROTEIN KINASE"/>
    <property type="match status" value="1"/>
</dbReference>
<dbReference type="PROSITE" id="PS50011">
    <property type="entry name" value="PROTEIN_KINASE_DOM"/>
    <property type="match status" value="1"/>
</dbReference>
<evidence type="ECO:0000256" key="4">
    <source>
        <dbReference type="ARBA" id="ARBA00022777"/>
    </source>
</evidence>
<keyword evidence="4" id="KW-0418">Kinase</keyword>
<accession>A0A250XNM4</accession>
<keyword evidence="5 6" id="KW-0067">ATP-binding</keyword>
<feature type="binding site" evidence="6">
    <location>
        <position position="94"/>
    </location>
    <ligand>
        <name>ATP</name>
        <dbReference type="ChEBI" id="CHEBI:30616"/>
    </ligand>
</feature>
<dbReference type="InterPro" id="IPR011009">
    <property type="entry name" value="Kinase-like_dom_sf"/>
</dbReference>
<evidence type="ECO:0000256" key="5">
    <source>
        <dbReference type="ARBA" id="ARBA00022840"/>
    </source>
</evidence>
<evidence type="ECO:0000256" key="6">
    <source>
        <dbReference type="PROSITE-ProRule" id="PRU10141"/>
    </source>
</evidence>
<evidence type="ECO:0000313" key="11">
    <source>
        <dbReference type="Proteomes" id="UP000232323"/>
    </source>
</evidence>
<reference evidence="10 11" key="1">
    <citation type="submission" date="2017-08" db="EMBL/GenBank/DDBJ databases">
        <title>Acidophilic green algal genome provides insights into adaptation to an acidic environment.</title>
        <authorList>
            <person name="Hirooka S."/>
            <person name="Hirose Y."/>
            <person name="Kanesaki Y."/>
            <person name="Higuchi S."/>
            <person name="Fujiwara T."/>
            <person name="Onuma R."/>
            <person name="Era A."/>
            <person name="Ohbayashi R."/>
            <person name="Uzuka A."/>
            <person name="Nozaki H."/>
            <person name="Yoshikawa H."/>
            <person name="Miyagishima S.Y."/>
        </authorList>
    </citation>
    <scope>NUCLEOTIDE SEQUENCE [LARGE SCALE GENOMIC DNA]</scope>
    <source>
        <strain evidence="10 11">NIES-2499</strain>
    </source>
</reference>
<evidence type="ECO:0000313" key="10">
    <source>
        <dbReference type="EMBL" id="GAX84694.1"/>
    </source>
</evidence>
<dbReference type="AlphaFoldDB" id="A0A250XNM4"/>
<dbReference type="PROSITE" id="PS00107">
    <property type="entry name" value="PROTEIN_KINASE_ATP"/>
    <property type="match status" value="1"/>
</dbReference>
<comment type="caution">
    <text evidence="10">The sequence shown here is derived from an EMBL/GenBank/DDBJ whole genome shotgun (WGS) entry which is preliminary data.</text>
</comment>
<dbReference type="InterPro" id="IPR008271">
    <property type="entry name" value="Ser/Thr_kinase_AS"/>
</dbReference>